<sequence length="90" mass="10720">SYEMNYNMVTLLCSVIRIIFLHLDFRIEDEMIAKVWYYRVRTRDAPIPIRVYSILGIRRSWLELELVGVGWNWNYSGIGLELLVIGLKRV</sequence>
<gene>
    <name evidence="1" type="ORF">UJA718_LOCUS33558</name>
</gene>
<feature type="non-terminal residue" evidence="1">
    <location>
        <position position="1"/>
    </location>
</feature>
<protein>
    <submittedName>
        <fullName evidence="1">Uncharacterized protein</fullName>
    </submittedName>
</protein>
<comment type="caution">
    <text evidence="1">The sequence shown here is derived from an EMBL/GenBank/DDBJ whole genome shotgun (WGS) entry which is preliminary data.</text>
</comment>
<organism evidence="1 2">
    <name type="scientific">Rotaria socialis</name>
    <dbReference type="NCBI Taxonomy" id="392032"/>
    <lineage>
        <taxon>Eukaryota</taxon>
        <taxon>Metazoa</taxon>
        <taxon>Spiralia</taxon>
        <taxon>Gnathifera</taxon>
        <taxon>Rotifera</taxon>
        <taxon>Eurotatoria</taxon>
        <taxon>Bdelloidea</taxon>
        <taxon>Philodinida</taxon>
        <taxon>Philodinidae</taxon>
        <taxon>Rotaria</taxon>
    </lineage>
</organism>
<accession>A0A821F654</accession>
<dbReference type="EMBL" id="CAJOBP010029612">
    <property type="protein sequence ID" value="CAF4648331.1"/>
    <property type="molecule type" value="Genomic_DNA"/>
</dbReference>
<dbReference type="AlphaFoldDB" id="A0A821F654"/>
<proteinExistence type="predicted"/>
<reference evidence="1" key="1">
    <citation type="submission" date="2021-02" db="EMBL/GenBank/DDBJ databases">
        <authorList>
            <person name="Nowell W R."/>
        </authorList>
    </citation>
    <scope>NUCLEOTIDE SEQUENCE</scope>
</reference>
<keyword evidence="2" id="KW-1185">Reference proteome</keyword>
<dbReference type="Proteomes" id="UP000663873">
    <property type="component" value="Unassembled WGS sequence"/>
</dbReference>
<evidence type="ECO:0000313" key="1">
    <source>
        <dbReference type="EMBL" id="CAF4648331.1"/>
    </source>
</evidence>
<name>A0A821F654_9BILA</name>
<evidence type="ECO:0000313" key="2">
    <source>
        <dbReference type="Proteomes" id="UP000663873"/>
    </source>
</evidence>